<proteinExistence type="predicted"/>
<keyword evidence="1" id="KW-0812">Transmembrane</keyword>
<name>A0A2Z4UEF8_9FIRM</name>
<dbReference type="OrthoDB" id="1698854at2"/>
<dbReference type="InterPro" id="IPR010718">
    <property type="entry name" value="DUF1294"/>
</dbReference>
<dbReference type="Pfam" id="PF06961">
    <property type="entry name" value="DUF1294"/>
    <property type="match status" value="1"/>
</dbReference>
<keyword evidence="1" id="KW-0472">Membrane</keyword>
<keyword evidence="1" id="KW-1133">Transmembrane helix</keyword>
<accession>A0A2Z4UEF8</accession>
<feature type="transmembrane region" description="Helical" evidence="1">
    <location>
        <begin position="70"/>
        <end position="89"/>
    </location>
</feature>
<feature type="transmembrane region" description="Helical" evidence="1">
    <location>
        <begin position="6"/>
        <end position="22"/>
    </location>
</feature>
<reference evidence="3" key="1">
    <citation type="submission" date="2018-06" db="EMBL/GenBank/DDBJ databases">
        <title>Description of Blautia argi sp. nov., a new anaerobic isolated from dog feces.</title>
        <authorList>
            <person name="Chang Y.-H."/>
            <person name="Paek J."/>
            <person name="Shin Y."/>
        </authorList>
    </citation>
    <scope>NUCLEOTIDE SEQUENCE [LARGE SCALE GENOMIC DNA]</scope>
    <source>
        <strain evidence="3">KCTC 15426</strain>
    </source>
</reference>
<sequence length="91" mass="9969">MVKNIVMYLVVVNLLAFACFGIDKQKAKMHQWRISEKALLGIAICGGSLGAICGMRIFHHKTKHPKFSVGLPVILLIQAVAAIIAYTMFGL</sequence>
<dbReference type="AlphaFoldDB" id="A0A2Z4UEF8"/>
<feature type="transmembrane region" description="Helical" evidence="1">
    <location>
        <begin position="38"/>
        <end position="58"/>
    </location>
</feature>
<evidence type="ECO:0000313" key="2">
    <source>
        <dbReference type="EMBL" id="AWY99357.1"/>
    </source>
</evidence>
<evidence type="ECO:0000256" key="1">
    <source>
        <dbReference type="SAM" id="Phobius"/>
    </source>
</evidence>
<dbReference type="KEGG" id="blau:DQQ01_01880"/>
<gene>
    <name evidence="2" type="ORF">DQQ01_01880</name>
</gene>
<organism evidence="2 3">
    <name type="scientific">Blautia argi</name>
    <dbReference type="NCBI Taxonomy" id="1912897"/>
    <lineage>
        <taxon>Bacteria</taxon>
        <taxon>Bacillati</taxon>
        <taxon>Bacillota</taxon>
        <taxon>Clostridia</taxon>
        <taxon>Lachnospirales</taxon>
        <taxon>Lachnospiraceae</taxon>
        <taxon>Blautia</taxon>
    </lineage>
</organism>
<dbReference type="Proteomes" id="UP000250003">
    <property type="component" value="Chromosome"/>
</dbReference>
<protein>
    <submittedName>
        <fullName evidence="2">DUF1294 domain-containing protein</fullName>
    </submittedName>
</protein>
<evidence type="ECO:0000313" key="3">
    <source>
        <dbReference type="Proteomes" id="UP000250003"/>
    </source>
</evidence>
<dbReference type="EMBL" id="CP030280">
    <property type="protein sequence ID" value="AWY99357.1"/>
    <property type="molecule type" value="Genomic_DNA"/>
</dbReference>
<dbReference type="PROSITE" id="PS51257">
    <property type="entry name" value="PROKAR_LIPOPROTEIN"/>
    <property type="match status" value="1"/>
</dbReference>
<keyword evidence="3" id="KW-1185">Reference proteome</keyword>